<keyword evidence="6" id="KW-0902">Two-component regulatory system</keyword>
<evidence type="ECO:0000313" key="10">
    <source>
        <dbReference type="Proteomes" id="UP001241110"/>
    </source>
</evidence>
<dbReference type="PANTHER" id="PTHR43711">
    <property type="entry name" value="TWO-COMPONENT HISTIDINE KINASE"/>
    <property type="match status" value="1"/>
</dbReference>
<dbReference type="AlphaFoldDB" id="A0AAE3U927"/>
<dbReference type="InterPro" id="IPR003594">
    <property type="entry name" value="HATPase_dom"/>
</dbReference>
<dbReference type="Pfam" id="PF07695">
    <property type="entry name" value="7TMR-DISM_7TM"/>
    <property type="match status" value="1"/>
</dbReference>
<evidence type="ECO:0000256" key="2">
    <source>
        <dbReference type="ARBA" id="ARBA00012438"/>
    </source>
</evidence>
<feature type="transmembrane region" description="Helical" evidence="7">
    <location>
        <begin position="371"/>
        <end position="391"/>
    </location>
</feature>
<dbReference type="InterPro" id="IPR050736">
    <property type="entry name" value="Sensor_HK_Regulatory"/>
</dbReference>
<dbReference type="Pfam" id="PF00512">
    <property type="entry name" value="HisKA"/>
    <property type="match status" value="1"/>
</dbReference>
<evidence type="ECO:0000256" key="6">
    <source>
        <dbReference type="ARBA" id="ARBA00023012"/>
    </source>
</evidence>
<proteinExistence type="predicted"/>
<feature type="transmembrane region" description="Helical" evidence="7">
    <location>
        <begin position="257"/>
        <end position="273"/>
    </location>
</feature>
<keyword evidence="4" id="KW-0808">Transferase</keyword>
<dbReference type="EMBL" id="JASJOS010000006">
    <property type="protein sequence ID" value="MDJ1481803.1"/>
    <property type="molecule type" value="Genomic_DNA"/>
</dbReference>
<evidence type="ECO:0000256" key="7">
    <source>
        <dbReference type="SAM" id="Phobius"/>
    </source>
</evidence>
<feature type="transmembrane region" description="Helical" evidence="7">
    <location>
        <begin position="221"/>
        <end position="237"/>
    </location>
</feature>
<dbReference type="PROSITE" id="PS50109">
    <property type="entry name" value="HIS_KIN"/>
    <property type="match status" value="1"/>
</dbReference>
<dbReference type="SMART" id="SM00388">
    <property type="entry name" value="HisKA"/>
    <property type="match status" value="1"/>
</dbReference>
<feature type="transmembrane region" description="Helical" evidence="7">
    <location>
        <begin position="195"/>
        <end position="214"/>
    </location>
</feature>
<dbReference type="InterPro" id="IPR011623">
    <property type="entry name" value="7TMR_DISM_rcpt_extracell_dom1"/>
</dbReference>
<keyword evidence="7" id="KW-0472">Membrane</keyword>
<dbReference type="CDD" id="cd00075">
    <property type="entry name" value="HATPase"/>
    <property type="match status" value="1"/>
</dbReference>
<reference evidence="9" key="1">
    <citation type="submission" date="2023-05" db="EMBL/GenBank/DDBJ databases">
        <authorList>
            <person name="Zhang X."/>
        </authorList>
    </citation>
    <scope>NUCLEOTIDE SEQUENCE</scope>
    <source>
        <strain evidence="9">YF14B1</strain>
    </source>
</reference>
<dbReference type="GO" id="GO:0000155">
    <property type="term" value="F:phosphorelay sensor kinase activity"/>
    <property type="evidence" value="ECO:0007669"/>
    <property type="project" value="InterPro"/>
</dbReference>
<keyword evidence="7" id="KW-0812">Transmembrane</keyword>
<evidence type="ECO:0000256" key="1">
    <source>
        <dbReference type="ARBA" id="ARBA00000085"/>
    </source>
</evidence>
<dbReference type="InterPro" id="IPR008979">
    <property type="entry name" value="Galactose-bd-like_sf"/>
</dbReference>
<evidence type="ECO:0000259" key="8">
    <source>
        <dbReference type="PROSITE" id="PS50109"/>
    </source>
</evidence>
<gene>
    <name evidence="9" type="ORF">QNI16_14985</name>
</gene>
<dbReference type="RefSeq" id="WP_313980080.1">
    <property type="nucleotide sequence ID" value="NZ_JASJOS010000006.1"/>
</dbReference>
<feature type="domain" description="Histidine kinase" evidence="8">
    <location>
        <begin position="432"/>
        <end position="644"/>
    </location>
</feature>
<dbReference type="InterPro" id="IPR005467">
    <property type="entry name" value="His_kinase_dom"/>
</dbReference>
<dbReference type="CDD" id="cd00082">
    <property type="entry name" value="HisKA"/>
    <property type="match status" value="1"/>
</dbReference>
<keyword evidence="5" id="KW-0418">Kinase</keyword>
<feature type="transmembrane region" description="Helical" evidence="7">
    <location>
        <begin position="338"/>
        <end position="356"/>
    </location>
</feature>
<evidence type="ECO:0000256" key="3">
    <source>
        <dbReference type="ARBA" id="ARBA00022553"/>
    </source>
</evidence>
<dbReference type="Gene3D" id="3.30.565.10">
    <property type="entry name" value="Histidine kinase-like ATPase, C-terminal domain"/>
    <property type="match status" value="1"/>
</dbReference>
<keyword evidence="3" id="KW-0597">Phosphoprotein</keyword>
<dbReference type="PRINTS" id="PR00344">
    <property type="entry name" value="BCTRLSENSOR"/>
</dbReference>
<sequence length="647" mass="73556">MIRFLSYVLPVCILLTGCLSRTIHTPQSHHGTLDIRTWNFASDGTVKLNGEWDFIWLDALSKKNPDTHTFIQVPGSWNNQPVGGQKIKSQGTGIYRLQIRIPPAYKSSVLGLRLPIISTATKITINNAHVFSAGSRTLPEYKPDIVPFVANDTVIKLTIVTYNFYHDKGGLRYPIEIGLISDIEHLRDISIATDFWLLGGILLMACYHLGLFLIRRQSYAALYFSIFCFLIVIRVLVTGEYSIRYFTHISWFALKRIEYLVFYLPFLVFTLFIRTIFPDLFPKKVFLSICVIICICVVIVLVTPTIFFTGFIDYFYPVGALMMVYGLVIVIQAVRIKALGSLFFLIGYIAVFLAYLNDVLYTKGYIATGDLISVGLFVFLLGQALLLLQYYSQAFTALEIANTKLSNQNTIINLQNEELKGLNDELDNFVRRTSHDLRAPIASVRGLIHIAQKETDTTKLQEYFLLQEKTLHKLDRIIHDILDFSKNKRLEIENEPIDFSKLLQETLENHLFMEHATHIEKITECQVTHVFYSDAKRLEIILNNLISNAIKYHDPAKVNPYIKLSVQADDKEALITIADNGLGIAEEHHQKIFDIFYRLGNHPNSTGVGLYIVKDAVAKLGGTITLESKLRTGSTFHIKIPNLAPQY</sequence>
<name>A0AAE3U927_9BACT</name>
<dbReference type="SMART" id="SM00387">
    <property type="entry name" value="HATPase_c"/>
    <property type="match status" value="1"/>
</dbReference>
<dbReference type="PROSITE" id="PS51257">
    <property type="entry name" value="PROKAR_LIPOPROTEIN"/>
    <property type="match status" value="1"/>
</dbReference>
<keyword evidence="7" id="KW-1133">Transmembrane helix</keyword>
<accession>A0AAE3U927</accession>
<evidence type="ECO:0000313" key="9">
    <source>
        <dbReference type="EMBL" id="MDJ1481803.1"/>
    </source>
</evidence>
<organism evidence="9 10">
    <name type="scientific">Xanthocytophaga flava</name>
    <dbReference type="NCBI Taxonomy" id="3048013"/>
    <lineage>
        <taxon>Bacteria</taxon>
        <taxon>Pseudomonadati</taxon>
        <taxon>Bacteroidota</taxon>
        <taxon>Cytophagia</taxon>
        <taxon>Cytophagales</taxon>
        <taxon>Rhodocytophagaceae</taxon>
        <taxon>Xanthocytophaga</taxon>
    </lineage>
</organism>
<dbReference type="SUPFAM" id="SSF49785">
    <property type="entry name" value="Galactose-binding domain-like"/>
    <property type="match status" value="1"/>
</dbReference>
<dbReference type="InterPro" id="IPR036890">
    <property type="entry name" value="HATPase_C_sf"/>
</dbReference>
<dbReference type="EC" id="2.7.13.3" evidence="2"/>
<dbReference type="Pfam" id="PF02518">
    <property type="entry name" value="HATPase_c"/>
    <property type="match status" value="1"/>
</dbReference>
<comment type="caution">
    <text evidence="9">The sequence shown here is derived from an EMBL/GenBank/DDBJ whole genome shotgun (WGS) entry which is preliminary data.</text>
</comment>
<dbReference type="Proteomes" id="UP001241110">
    <property type="component" value="Unassembled WGS sequence"/>
</dbReference>
<dbReference type="Gene3D" id="1.10.287.130">
    <property type="match status" value="1"/>
</dbReference>
<feature type="transmembrane region" description="Helical" evidence="7">
    <location>
        <begin position="285"/>
        <end position="308"/>
    </location>
</feature>
<evidence type="ECO:0000256" key="4">
    <source>
        <dbReference type="ARBA" id="ARBA00022679"/>
    </source>
</evidence>
<dbReference type="SUPFAM" id="SSF47384">
    <property type="entry name" value="Homodimeric domain of signal transducing histidine kinase"/>
    <property type="match status" value="1"/>
</dbReference>
<dbReference type="InterPro" id="IPR003661">
    <property type="entry name" value="HisK_dim/P_dom"/>
</dbReference>
<protein>
    <recommendedName>
        <fullName evidence="2">histidine kinase</fullName>
        <ecNumber evidence="2">2.7.13.3</ecNumber>
    </recommendedName>
</protein>
<dbReference type="Gene3D" id="2.60.120.260">
    <property type="entry name" value="Galactose-binding domain-like"/>
    <property type="match status" value="1"/>
</dbReference>
<dbReference type="SUPFAM" id="SSF55874">
    <property type="entry name" value="ATPase domain of HSP90 chaperone/DNA topoisomerase II/histidine kinase"/>
    <property type="match status" value="1"/>
</dbReference>
<dbReference type="InterPro" id="IPR036097">
    <property type="entry name" value="HisK_dim/P_sf"/>
</dbReference>
<dbReference type="PANTHER" id="PTHR43711:SF1">
    <property type="entry name" value="HISTIDINE KINASE 1"/>
    <property type="match status" value="1"/>
</dbReference>
<dbReference type="InterPro" id="IPR004358">
    <property type="entry name" value="Sig_transdc_His_kin-like_C"/>
</dbReference>
<feature type="transmembrane region" description="Helical" evidence="7">
    <location>
        <begin position="314"/>
        <end position="331"/>
    </location>
</feature>
<comment type="catalytic activity">
    <reaction evidence="1">
        <text>ATP + protein L-histidine = ADP + protein N-phospho-L-histidine.</text>
        <dbReference type="EC" id="2.7.13.3"/>
    </reaction>
</comment>
<evidence type="ECO:0000256" key="5">
    <source>
        <dbReference type="ARBA" id="ARBA00022777"/>
    </source>
</evidence>